<dbReference type="GO" id="GO:0070628">
    <property type="term" value="F:proteasome binding"/>
    <property type="evidence" value="ECO:0007669"/>
    <property type="project" value="TreeGrafter"/>
</dbReference>
<evidence type="ECO:0000313" key="9">
    <source>
        <dbReference type="EMBL" id="OAJ42692.1"/>
    </source>
</evidence>
<dbReference type="STRING" id="403673.A0A177WS19"/>
<sequence>MPEKQDMPFAQDTRYLLPSLLFYHISTAGTEQCRHHFLTVTRSREAKLTLQSAVVPAPNTPITELSYKSSHQDQGEMMSRVNTYGLAGKDTLAVDDASPTFICKHCSVHLFISRSTAPSKSITGSPISSPPSGVYSYLHSPMTTPRSDMLALDYQMESSSNTHSLRSTGLPPSHETNSFASQSSSVCPLDLLCTTAVAVNSSSNPQNKTTYDPNASNNCINKSIAGSMPHSISDSTIAETALCDDLSTQPNMMCNLLKNMDLSRQATVLFMLTFYMDNLLHGVPTKPINTENPRFIEFIGVTEASISFLQEIGYRLEGKYFVPANPKHIDRAKVLLIMEEISLRKFLLEAGAGSSKSQMFSFSEATESLCMLFGVDYVPVLILIIYHIFKFAFLGKVSEVQLKEAYATLGQKISQEMSAHDIIEAFKTKFVKNPHQLAVLRQALKTIQISRSCSSLKHFLHTGQEPPQFNETAPMDTDSTVFPIGLNNLWNTCYLNSLLQLYFSLPDLRKRVFAFQPRLQSELTERERHANKFIFHLQRLFATLQWSDKPSVTPEKALVETTLTSQYSSATFGIQHDLTECMDNIMDMMEIGFGKVDAKCTNGCTLLKDLFYGTTRQTLRYTDAEGDHVSTKDESFHQLIVDADEDLYTALDAYFATQHVDFEGTSAIRCLSVRVKFDRITNSAYKSHNYLRYAKHISLERYLNCHLETVLQLRKQHKELTNEYIRMRHLLHSKTTFNNLPVPPLELMETSRRILYAHQEHCKDPLVFQQLTIACDKIKKQISDLQPKIEELEYKRSQIYSHMNGKEYQLYAVLVHEGEATFGHYWLFLYDLQDNGKGRWLKYNDSLVSEVLEHEVFADTTGSNANAYALVYIRSSEFSTRVGPYLRDAKRKQEYSDSFPNLWPSSSGSLNMDSPAQTGSHTFFTDTNKKPMTSLSDEILNTSNDLTVKNDTSHSNNHTNHSSMDESY</sequence>
<evidence type="ECO:0000259" key="8">
    <source>
        <dbReference type="PROSITE" id="PS50235"/>
    </source>
</evidence>
<dbReference type="OrthoDB" id="2420415at2759"/>
<evidence type="ECO:0000256" key="6">
    <source>
        <dbReference type="ARBA" id="ARBA00022807"/>
    </source>
</evidence>
<proteinExistence type="predicted"/>
<feature type="compositionally biased region" description="Low complexity" evidence="7">
    <location>
        <begin position="953"/>
        <end position="962"/>
    </location>
</feature>
<evidence type="ECO:0000313" key="10">
    <source>
        <dbReference type="Proteomes" id="UP000077115"/>
    </source>
</evidence>
<evidence type="ECO:0000256" key="7">
    <source>
        <dbReference type="SAM" id="MobiDB-lite"/>
    </source>
</evidence>
<feature type="domain" description="USP" evidence="8">
    <location>
        <begin position="484"/>
        <end position="875"/>
    </location>
</feature>
<dbReference type="PROSITE" id="PS00973">
    <property type="entry name" value="USP_2"/>
    <property type="match status" value="1"/>
</dbReference>
<dbReference type="EC" id="3.4.19.12" evidence="2"/>
<dbReference type="EMBL" id="DS022308">
    <property type="protein sequence ID" value="OAJ42692.1"/>
    <property type="molecule type" value="Genomic_DNA"/>
</dbReference>
<dbReference type="GO" id="GO:0043161">
    <property type="term" value="P:proteasome-mediated ubiquitin-dependent protein catabolic process"/>
    <property type="evidence" value="ECO:0007669"/>
    <property type="project" value="InterPro"/>
</dbReference>
<evidence type="ECO:0000256" key="1">
    <source>
        <dbReference type="ARBA" id="ARBA00000707"/>
    </source>
</evidence>
<dbReference type="AlphaFoldDB" id="A0A177WS19"/>
<keyword evidence="4" id="KW-0833">Ubl conjugation pathway</keyword>
<protein>
    <recommendedName>
        <fullName evidence="2">ubiquitinyl hydrolase 1</fullName>
        <ecNumber evidence="2">3.4.19.12</ecNumber>
    </recommendedName>
</protein>
<reference evidence="9 10" key="2">
    <citation type="submission" date="2016-05" db="EMBL/GenBank/DDBJ databases">
        <title>Lineage-specific infection strategies underlie the spectrum of fungal disease in amphibians.</title>
        <authorList>
            <person name="Cuomo C.A."/>
            <person name="Farrer R.A."/>
            <person name="James T."/>
            <person name="Longcore J."/>
            <person name="Birren B."/>
        </authorList>
    </citation>
    <scope>NUCLEOTIDE SEQUENCE [LARGE SCALE GENOMIC DNA]</scope>
    <source>
        <strain evidence="9 10">JEL423</strain>
    </source>
</reference>
<dbReference type="Pfam" id="PF13446">
    <property type="entry name" value="RPT"/>
    <property type="match status" value="1"/>
</dbReference>
<dbReference type="InterPro" id="IPR001394">
    <property type="entry name" value="Peptidase_C19_UCH"/>
</dbReference>
<organism evidence="9 10">
    <name type="scientific">Batrachochytrium dendrobatidis (strain JEL423)</name>
    <dbReference type="NCBI Taxonomy" id="403673"/>
    <lineage>
        <taxon>Eukaryota</taxon>
        <taxon>Fungi</taxon>
        <taxon>Fungi incertae sedis</taxon>
        <taxon>Chytridiomycota</taxon>
        <taxon>Chytridiomycota incertae sedis</taxon>
        <taxon>Chytridiomycetes</taxon>
        <taxon>Rhizophydiales</taxon>
        <taxon>Rhizophydiales incertae sedis</taxon>
        <taxon>Batrachochytrium</taxon>
    </lineage>
</organism>
<keyword evidence="6" id="KW-0788">Thiol protease</keyword>
<dbReference type="GO" id="GO:0016579">
    <property type="term" value="P:protein deubiquitination"/>
    <property type="evidence" value="ECO:0007669"/>
    <property type="project" value="InterPro"/>
</dbReference>
<dbReference type="PROSITE" id="PS50235">
    <property type="entry name" value="USP_3"/>
    <property type="match status" value="1"/>
</dbReference>
<dbReference type="GO" id="GO:0004843">
    <property type="term" value="F:cysteine-type deubiquitinase activity"/>
    <property type="evidence" value="ECO:0007669"/>
    <property type="project" value="UniProtKB-EC"/>
</dbReference>
<dbReference type="InterPro" id="IPR025305">
    <property type="entry name" value="UCH_repeat_domain"/>
</dbReference>
<dbReference type="InterPro" id="IPR018200">
    <property type="entry name" value="USP_CS"/>
</dbReference>
<accession>A0A177WS19</accession>
<evidence type="ECO:0000256" key="5">
    <source>
        <dbReference type="ARBA" id="ARBA00022801"/>
    </source>
</evidence>
<feature type="region of interest" description="Disordered" evidence="7">
    <location>
        <begin position="945"/>
        <end position="968"/>
    </location>
</feature>
<dbReference type="InterPro" id="IPR038765">
    <property type="entry name" value="Papain-like_cys_pep_sf"/>
</dbReference>
<name>A0A177WS19_BATDL</name>
<dbReference type="PANTHER" id="PTHR43982">
    <property type="entry name" value="UBIQUITIN CARBOXYL-TERMINAL HYDROLASE"/>
    <property type="match status" value="1"/>
</dbReference>
<dbReference type="InterPro" id="IPR028889">
    <property type="entry name" value="USP"/>
</dbReference>
<dbReference type="SUPFAM" id="SSF54001">
    <property type="entry name" value="Cysteine proteinases"/>
    <property type="match status" value="1"/>
</dbReference>
<reference evidence="9 10" key="1">
    <citation type="submission" date="2006-10" db="EMBL/GenBank/DDBJ databases">
        <title>The Genome Sequence of Batrachochytrium dendrobatidis JEL423.</title>
        <authorList>
            <consortium name="The Broad Institute Genome Sequencing Platform"/>
            <person name="Birren B."/>
            <person name="Lander E."/>
            <person name="Galagan J."/>
            <person name="Cuomo C."/>
            <person name="Devon K."/>
            <person name="Jaffe D."/>
            <person name="Butler J."/>
            <person name="Alvarez P."/>
            <person name="Gnerre S."/>
            <person name="Grabherr M."/>
            <person name="Kleber M."/>
            <person name="Mauceli E."/>
            <person name="Brockman W."/>
            <person name="Young S."/>
            <person name="LaButti K."/>
            <person name="Sykes S."/>
            <person name="DeCaprio D."/>
            <person name="Crawford M."/>
            <person name="Koehrsen M."/>
            <person name="Engels R."/>
            <person name="Montgomery P."/>
            <person name="Pearson M."/>
            <person name="Howarth C."/>
            <person name="Larson L."/>
            <person name="White J."/>
            <person name="O'Leary S."/>
            <person name="Kodira C."/>
            <person name="Zeng Q."/>
            <person name="Yandava C."/>
            <person name="Alvarado L."/>
            <person name="Longcore J."/>
            <person name="James T."/>
        </authorList>
    </citation>
    <scope>NUCLEOTIDE SEQUENCE [LARGE SCALE GENOMIC DNA]</scope>
    <source>
        <strain evidence="9 10">JEL423</strain>
    </source>
</reference>
<evidence type="ECO:0000256" key="2">
    <source>
        <dbReference type="ARBA" id="ARBA00012759"/>
    </source>
</evidence>
<evidence type="ECO:0000256" key="4">
    <source>
        <dbReference type="ARBA" id="ARBA00022786"/>
    </source>
</evidence>
<feature type="compositionally biased region" description="Polar residues" evidence="7">
    <location>
        <begin position="158"/>
        <end position="167"/>
    </location>
</feature>
<dbReference type="GO" id="GO:0061136">
    <property type="term" value="P:regulation of proteasomal protein catabolic process"/>
    <property type="evidence" value="ECO:0007669"/>
    <property type="project" value="TreeGrafter"/>
</dbReference>
<keyword evidence="5" id="KW-0378">Hydrolase</keyword>
<dbReference type="PANTHER" id="PTHR43982:SF6">
    <property type="entry name" value="UBIQUITIN CARBOXYL-TERMINAL HYDROLASE 2-RELATED"/>
    <property type="match status" value="1"/>
</dbReference>
<feature type="region of interest" description="Disordered" evidence="7">
    <location>
        <begin position="906"/>
        <end position="929"/>
    </location>
</feature>
<keyword evidence="3" id="KW-0645">Protease</keyword>
<feature type="region of interest" description="Disordered" evidence="7">
    <location>
        <begin position="158"/>
        <end position="177"/>
    </location>
</feature>
<dbReference type="Gene3D" id="3.90.70.10">
    <property type="entry name" value="Cysteine proteinases"/>
    <property type="match status" value="1"/>
</dbReference>
<dbReference type="VEuPathDB" id="FungiDB:BDEG_26114"/>
<dbReference type="Pfam" id="PF00443">
    <property type="entry name" value="UCH"/>
    <property type="match status" value="1"/>
</dbReference>
<dbReference type="Proteomes" id="UP000077115">
    <property type="component" value="Unassembled WGS sequence"/>
</dbReference>
<dbReference type="InterPro" id="IPR044635">
    <property type="entry name" value="UBP14-like"/>
</dbReference>
<gene>
    <name evidence="9" type="ORF">BDEG_26114</name>
</gene>
<comment type="catalytic activity">
    <reaction evidence="1">
        <text>Thiol-dependent hydrolysis of ester, thioester, amide, peptide and isopeptide bonds formed by the C-terminal Gly of ubiquitin (a 76-residue protein attached to proteins as an intracellular targeting signal).</text>
        <dbReference type="EC" id="3.4.19.12"/>
    </reaction>
</comment>
<evidence type="ECO:0000256" key="3">
    <source>
        <dbReference type="ARBA" id="ARBA00022670"/>
    </source>
</evidence>
<dbReference type="eggNOG" id="KOG1863">
    <property type="taxonomic scope" value="Eukaryota"/>
</dbReference>